<dbReference type="InterPro" id="IPR011057">
    <property type="entry name" value="Mss4-like_sf"/>
</dbReference>
<accession>A0ABP0N3U4</accession>
<dbReference type="SMART" id="SM00331">
    <property type="entry name" value="PP2C_SIG"/>
    <property type="match status" value="1"/>
</dbReference>
<comment type="caution">
    <text evidence="5">The sequence shown here is derived from an EMBL/GenBank/DDBJ whole genome shotgun (WGS) entry which is preliminary data.</text>
</comment>
<dbReference type="Pfam" id="PF07228">
    <property type="entry name" value="SpoIIE"/>
    <property type="match status" value="1"/>
</dbReference>
<evidence type="ECO:0000259" key="3">
    <source>
        <dbReference type="PROSITE" id="PS51746"/>
    </source>
</evidence>
<evidence type="ECO:0000256" key="1">
    <source>
        <dbReference type="ARBA" id="ARBA00007174"/>
    </source>
</evidence>
<dbReference type="PROSITE" id="PS51746">
    <property type="entry name" value="PPM_2"/>
    <property type="match status" value="1"/>
</dbReference>
<keyword evidence="6" id="KW-1185">Reference proteome</keyword>
<feature type="domain" description="MsrB" evidence="4">
    <location>
        <begin position="700"/>
        <end position="844"/>
    </location>
</feature>
<dbReference type="PROSITE" id="PS51790">
    <property type="entry name" value="MSRB"/>
    <property type="match status" value="1"/>
</dbReference>
<dbReference type="InterPro" id="IPR039123">
    <property type="entry name" value="PPTC7"/>
</dbReference>
<dbReference type="InterPro" id="IPR001932">
    <property type="entry name" value="PPM-type_phosphatase-like_dom"/>
</dbReference>
<reference evidence="5 6" key="1">
    <citation type="submission" date="2024-02" db="EMBL/GenBank/DDBJ databases">
        <authorList>
            <person name="Chen Y."/>
            <person name="Shah S."/>
            <person name="Dougan E. K."/>
            <person name="Thang M."/>
            <person name="Chan C."/>
        </authorList>
    </citation>
    <scope>NUCLEOTIDE SEQUENCE [LARGE SCALE GENOMIC DNA]</scope>
</reference>
<evidence type="ECO:0000313" key="6">
    <source>
        <dbReference type="Proteomes" id="UP001642464"/>
    </source>
</evidence>
<dbReference type="InterPro" id="IPR002579">
    <property type="entry name" value="Met_Sox_Rdtase_MsrB_dom"/>
</dbReference>
<comment type="similarity">
    <text evidence="1">Belongs to the MsrB Met sulfoxide reductase family.</text>
</comment>
<dbReference type="SUPFAM" id="SSF51316">
    <property type="entry name" value="Mss4-like"/>
    <property type="match status" value="1"/>
</dbReference>
<dbReference type="SUPFAM" id="SSF81606">
    <property type="entry name" value="PP2C-like"/>
    <property type="match status" value="1"/>
</dbReference>
<dbReference type="Pfam" id="PF01641">
    <property type="entry name" value="SelR"/>
    <property type="match status" value="2"/>
</dbReference>
<organism evidence="5 6">
    <name type="scientific">Durusdinium trenchii</name>
    <dbReference type="NCBI Taxonomy" id="1381693"/>
    <lineage>
        <taxon>Eukaryota</taxon>
        <taxon>Sar</taxon>
        <taxon>Alveolata</taxon>
        <taxon>Dinophyceae</taxon>
        <taxon>Suessiales</taxon>
        <taxon>Symbiodiniaceae</taxon>
        <taxon>Durusdinium</taxon>
    </lineage>
</organism>
<dbReference type="Gene3D" id="2.170.150.20">
    <property type="entry name" value="Peptide methionine sulfoxide reductase"/>
    <property type="match status" value="1"/>
</dbReference>
<dbReference type="InterPro" id="IPR036457">
    <property type="entry name" value="PPM-type-like_dom_sf"/>
</dbReference>
<feature type="domain" description="PPM-type phosphatase" evidence="3">
    <location>
        <begin position="56"/>
        <end position="308"/>
    </location>
</feature>
<gene>
    <name evidence="5" type="ORF">SCF082_LOCUS30869</name>
</gene>
<protein>
    <submittedName>
        <fullName evidence="5">Protein phosphatase PTC7 homolog</fullName>
    </submittedName>
</protein>
<evidence type="ECO:0000256" key="2">
    <source>
        <dbReference type="ARBA" id="ARBA00023002"/>
    </source>
</evidence>
<sequence>MALRRLLPAALGSAAALGGQHRRSTTSRCEAKIYGQKWAPRMHGRFSVECAARCVSKSLPRKIVAPVRHDCGDDAFFLTDLKDHIVVGVADGVSSWARYGVNPALFAWELMVHCEEAAKSSSKDVVEVLTVGFETTLREKQETLVGSSTACLASLHCDRGSLDVANLGDSGALVVQPDGKTILETKEQQHYFNCPYQLVCLPEDLRHGLAGGDVPHSCDTYHTQVRLGDLLVFATDGFLDNVWKEQTMEVLRSMSSAPVEQIAQRLVEMAYAQSHSLQESPFSASAAKHGFRHRGGKPDDITVLVARIVSGDGAQAWRRSAEKMSFTGEMMSEFDLVEFWKFKPGNQYCPYTMWADVVALRHGLDCAFTEDRPMTRWISADRWAAAWGAQNGIRRCGEDLDMAILGERCPVDRVDWPRILGALHDVSLNYSHSSVMITAGQLYAQLEGDRERDPAADGCWIGVFTVKLVVVLLTLHHEKIFLEGVHDDRLQAGFQHLKDVSLVHLLRSPFAFSLLQALSAYSQSAREACPLLQGPPGANDVPDSLLLGPGILENRWFSGLLAAVRHSHILLTLVCTTGEKADQSPTYPQLTSCWHLEMEGNGCFQSFLPPCDVAMVLWRVVGGTSSGLVVREQLLLTSAAKEQRLQHGAVVEEVTLIGGRLQYRKRRGQGPDCGWVSLQLKGKRLLETLDQWPLFVPDDEEYWQRHLTSEVYEVMREKVTEPRNSGKYMNFYPERGHFRCAACETPLYSSQSKMKTHCGWAAFARCFIMDDRRQTSPGAAVGIEWIGDRPSVVAQVDWISGGREILCRHCGGHLGHVFMDGLALGGAVPERHCVNSLSLNYATCHAFGWVNGSEWVDHGGSMEKKSICSATFGVFLHGGGHPSADRVPSTLAKVEEALDLQELPCDLSTFHRQLREHSNAAAFGGFNERLGPTRRLDVSDWTAEPRPPAVPPSMLLRTEQEEAEIKQLLIPLWEALQEDLPRGRPSGRLVQAAGAYFQQERFSCAEVEAAAALVIAWAKLIPADQAVMAVDESLRSLRFPQAVFTRWPIWELMGRLSPAPRGWSSTKGFRANLCLSFEPCKRTVAFYKKSRPWSPRLEHLDCPAPSRMRFTYRAWAETREKRRRSLRRSPTVCFCSQS</sequence>
<dbReference type="SMART" id="SM00332">
    <property type="entry name" value="PP2Cc"/>
    <property type="match status" value="1"/>
</dbReference>
<dbReference type="EMBL" id="CAXAMM010025780">
    <property type="protein sequence ID" value="CAK9057587.1"/>
    <property type="molecule type" value="Genomic_DNA"/>
</dbReference>
<dbReference type="PANTHER" id="PTHR12320">
    <property type="entry name" value="PROTEIN PHOSPHATASE 2C"/>
    <property type="match status" value="1"/>
</dbReference>
<evidence type="ECO:0000259" key="4">
    <source>
        <dbReference type="PROSITE" id="PS51790"/>
    </source>
</evidence>
<dbReference type="PANTHER" id="PTHR12320:SF1">
    <property type="entry name" value="PROTEIN PHOSPHATASE PTC7 HOMOLOG"/>
    <property type="match status" value="1"/>
</dbReference>
<dbReference type="Gene3D" id="3.60.40.10">
    <property type="entry name" value="PPM-type phosphatase domain"/>
    <property type="match status" value="1"/>
</dbReference>
<proteinExistence type="inferred from homology"/>
<name>A0ABP0N3U4_9DINO</name>
<dbReference type="Proteomes" id="UP001642464">
    <property type="component" value="Unassembled WGS sequence"/>
</dbReference>
<keyword evidence="2" id="KW-0560">Oxidoreductase</keyword>
<evidence type="ECO:0000313" key="5">
    <source>
        <dbReference type="EMBL" id="CAK9057587.1"/>
    </source>
</evidence>